<evidence type="ECO:0000256" key="2">
    <source>
        <dbReference type="ARBA" id="ARBA00008807"/>
    </source>
</evidence>
<evidence type="ECO:0000256" key="6">
    <source>
        <dbReference type="ARBA" id="ARBA00022927"/>
    </source>
</evidence>
<evidence type="ECO:0000256" key="10">
    <source>
        <dbReference type="SAM" id="Phobius"/>
    </source>
</evidence>
<dbReference type="InterPro" id="IPR004648">
    <property type="entry name" value="Oligpept_transpt"/>
</dbReference>
<keyword evidence="8 10" id="KW-0472">Membrane</keyword>
<feature type="transmembrane region" description="Helical" evidence="10">
    <location>
        <begin position="699"/>
        <end position="717"/>
    </location>
</feature>
<comment type="similarity">
    <text evidence="2">Belongs to the oligopeptide OPT transporter family.</text>
</comment>
<dbReference type="GO" id="GO:0016020">
    <property type="term" value="C:membrane"/>
    <property type="evidence" value="ECO:0007669"/>
    <property type="project" value="UniProtKB-SubCell"/>
</dbReference>
<feature type="transmembrane region" description="Helical" evidence="10">
    <location>
        <begin position="313"/>
        <end position="343"/>
    </location>
</feature>
<feature type="transmembrane region" description="Helical" evidence="10">
    <location>
        <begin position="50"/>
        <end position="68"/>
    </location>
</feature>
<dbReference type="KEGG" id="clus:A9F13_06g02640"/>
<evidence type="ECO:0000256" key="1">
    <source>
        <dbReference type="ARBA" id="ARBA00004141"/>
    </source>
</evidence>
<evidence type="ECO:0000256" key="5">
    <source>
        <dbReference type="ARBA" id="ARBA00022856"/>
    </source>
</evidence>
<evidence type="ECO:0000256" key="3">
    <source>
        <dbReference type="ARBA" id="ARBA00022448"/>
    </source>
</evidence>
<feature type="transmembrane region" description="Helical" evidence="10">
    <location>
        <begin position="516"/>
        <end position="535"/>
    </location>
</feature>
<dbReference type="GO" id="GO:0015031">
    <property type="term" value="P:protein transport"/>
    <property type="evidence" value="ECO:0007669"/>
    <property type="project" value="UniProtKB-KW"/>
</dbReference>
<proteinExistence type="inferred from homology"/>
<feature type="region of interest" description="Disordered" evidence="9">
    <location>
        <begin position="204"/>
        <end position="227"/>
    </location>
</feature>
<dbReference type="NCBIfam" id="TIGR00728">
    <property type="entry name" value="OPT_sfam"/>
    <property type="match status" value="1"/>
</dbReference>
<organism evidence="11 12">
    <name type="scientific">Clavispora lusitaniae</name>
    <name type="common">Candida lusitaniae</name>
    <dbReference type="NCBI Taxonomy" id="36911"/>
    <lineage>
        <taxon>Eukaryota</taxon>
        <taxon>Fungi</taxon>
        <taxon>Dikarya</taxon>
        <taxon>Ascomycota</taxon>
        <taxon>Saccharomycotina</taxon>
        <taxon>Pichiomycetes</taxon>
        <taxon>Metschnikowiaceae</taxon>
        <taxon>Clavispora</taxon>
    </lineage>
</organism>
<accession>A0AA91Q0E9</accession>
<comment type="caution">
    <text evidence="11">The sequence shown here is derived from an EMBL/GenBank/DDBJ whole genome shotgun (WGS) entry which is preliminary data.</text>
</comment>
<evidence type="ECO:0000256" key="8">
    <source>
        <dbReference type="ARBA" id="ARBA00023136"/>
    </source>
</evidence>
<feature type="transmembrane region" description="Helical" evidence="10">
    <location>
        <begin position="778"/>
        <end position="803"/>
    </location>
</feature>
<dbReference type="GO" id="GO:0035673">
    <property type="term" value="F:oligopeptide transmembrane transporter activity"/>
    <property type="evidence" value="ECO:0007669"/>
    <property type="project" value="InterPro"/>
</dbReference>
<keyword evidence="7 10" id="KW-1133">Transmembrane helix</keyword>
<dbReference type="Pfam" id="PF03169">
    <property type="entry name" value="OPT"/>
    <property type="match status" value="1"/>
</dbReference>
<dbReference type="AlphaFoldDB" id="A0AA91Q0E9"/>
<dbReference type="InterPro" id="IPR004813">
    <property type="entry name" value="OPT"/>
</dbReference>
<keyword evidence="6" id="KW-0653">Protein transport</keyword>
<dbReference type="PANTHER" id="PTHR22601">
    <property type="entry name" value="ISP4 LIKE PROTEIN"/>
    <property type="match status" value="1"/>
</dbReference>
<feature type="transmembrane region" description="Helical" evidence="10">
    <location>
        <begin position="380"/>
        <end position="403"/>
    </location>
</feature>
<evidence type="ECO:0000313" key="12">
    <source>
        <dbReference type="Proteomes" id="UP000195602"/>
    </source>
</evidence>
<feature type="transmembrane region" description="Helical" evidence="10">
    <location>
        <begin position="350"/>
        <end position="368"/>
    </location>
</feature>
<dbReference type="Proteomes" id="UP000195602">
    <property type="component" value="Unassembled WGS sequence"/>
</dbReference>
<feature type="transmembrane region" description="Helical" evidence="10">
    <location>
        <begin position="542"/>
        <end position="564"/>
    </location>
</feature>
<feature type="transmembrane region" description="Helical" evidence="10">
    <location>
        <begin position="462"/>
        <end position="480"/>
    </location>
</feature>
<gene>
    <name evidence="11" type="ORF">A9F13_06g02640</name>
</gene>
<comment type="subcellular location">
    <subcellularLocation>
        <location evidence="1">Membrane</location>
        <topology evidence="1">Multi-pass membrane protein</topology>
    </subcellularLocation>
</comment>
<feature type="transmembrane region" description="Helical" evidence="10">
    <location>
        <begin position="74"/>
        <end position="94"/>
    </location>
</feature>
<feature type="transmembrane region" description="Helical" evidence="10">
    <location>
        <begin position="751"/>
        <end position="766"/>
    </location>
</feature>
<evidence type="ECO:0000256" key="4">
    <source>
        <dbReference type="ARBA" id="ARBA00022692"/>
    </source>
</evidence>
<evidence type="ECO:0000256" key="7">
    <source>
        <dbReference type="ARBA" id="ARBA00022989"/>
    </source>
</evidence>
<protein>
    <submittedName>
        <fullName evidence="11">Oligopeptide transporter</fullName>
    </submittedName>
</protein>
<dbReference type="EMBL" id="LYUB02000006">
    <property type="protein sequence ID" value="OVF09114.1"/>
    <property type="molecule type" value="Genomic_DNA"/>
</dbReference>
<keyword evidence="4 10" id="KW-0812">Transmembrane</keyword>
<evidence type="ECO:0000313" key="11">
    <source>
        <dbReference type="EMBL" id="OVF09114.1"/>
    </source>
</evidence>
<name>A0AA91Q0E9_CLALS</name>
<keyword evidence="5" id="KW-0571">Peptide transport</keyword>
<keyword evidence="3" id="KW-0813">Transport</keyword>
<reference evidence="11 12" key="1">
    <citation type="submission" date="2017-04" db="EMBL/GenBank/DDBJ databases">
        <title>Draft genome of the yeast Clavispora lusitaniae type strain CBS 6936.</title>
        <authorList>
            <person name="Durrens P."/>
            <person name="Klopp C."/>
            <person name="Biteau N."/>
            <person name="Fitton-Ouhabi V."/>
            <person name="Dementhon K."/>
            <person name="Accoceberry I."/>
            <person name="Sherman D.J."/>
            <person name="Noel T."/>
        </authorList>
    </citation>
    <scope>NUCLEOTIDE SEQUENCE [LARGE SCALE GENOMIC DNA]</scope>
    <source>
        <strain evidence="11 12">CBS 6936</strain>
    </source>
</reference>
<feature type="transmembrane region" description="Helical" evidence="10">
    <location>
        <begin position="156"/>
        <end position="178"/>
    </location>
</feature>
<evidence type="ECO:0000256" key="9">
    <source>
        <dbReference type="SAM" id="MobiDB-lite"/>
    </source>
</evidence>
<sequence>MPPSERSPLLNKTAVVDEAVPEELDDDLLDLPSMVRQTAYLADNPKIHVATFRFFVLAAIFIIPGAFIDTVNSFRTTSAAYSIFFVQIAAHWAGRAMARHLPKRQVGIGRFSFNLNPGPWSVKETALVTIAAKSGATGNLATNALAMVEVYFKTRVPAAAAIGIMGAIVFVGYSYAAIARPVVSYDPQFSWPSALMQTALLRSQEEGDRNGEKAHGSESASFSEVDGERTVLPDNVIRKNMPFESGEDDGSSDILKANTQWDRDQETDSADSDSLSDIDRKVPHVHMKATKSDSDSSDTEAEDFHNGWSTQGVFFLCAVALCLWQVLPEFFFPMTSSLAVLCYIAPHNEAVNFIGSGLGGMGVLNFSLDWANITSSVLLYPYWLQVVQFVGFVASAWVLIPVAKWTGVVGYKYGLMSNSLFTGDGFPYPAERLVTSTGAFNATAYAHYGPVHLGAQRSWNMFFDYAAYVSGVVWVVVFGWKQLRHSFANSRQAQGSNRFDDRLNRLNRVYHDVPTIYYMVMFLLSISVLGAVHWAGYLFVPWWTIVVALGVGSIIVTPLMWMYALTNFQLPIGTFNELLYGLLVQNQTTKHPAGAAFFGCVAGNAWYRAQHHLESMKFGFYTHLPPRLIFLAQIYGEIVGIPVNYISLRWVLASKWNYLTGAATDPLHQWTAQSLVGYHTNAIQYVVLGPARLFENYPLLPYGFVLGLVAPIIVYGLHKRFKRSPLRLELWNTTVLFSSMSHFYGNISTGYFSKFIGASIVSLYYFRHRPRLWRRYNYLVAAALDTGYNLSLTILFIVAWLGFRAPVWFGNDPRSVERCFALN</sequence>
<feature type="compositionally biased region" description="Basic and acidic residues" evidence="9">
    <location>
        <begin position="204"/>
        <end position="216"/>
    </location>
</feature>